<reference evidence="1 2" key="1">
    <citation type="submission" date="2024-07" db="EMBL/GenBank/DDBJ databases">
        <title>Section-level genome sequencing and comparative genomics of Aspergillus sections Usti and Cavernicolus.</title>
        <authorList>
            <consortium name="Lawrence Berkeley National Laboratory"/>
            <person name="Nybo J.L."/>
            <person name="Vesth T.C."/>
            <person name="Theobald S."/>
            <person name="Frisvad J.C."/>
            <person name="Larsen T.O."/>
            <person name="Kjaerboelling I."/>
            <person name="Rothschild-Mancinelli K."/>
            <person name="Lyhne E.K."/>
            <person name="Kogle M.E."/>
            <person name="Barry K."/>
            <person name="Clum A."/>
            <person name="Na H."/>
            <person name="Ledsgaard L."/>
            <person name="Lin J."/>
            <person name="Lipzen A."/>
            <person name="Kuo A."/>
            <person name="Riley R."/>
            <person name="Mondo S."/>
            <person name="Labutti K."/>
            <person name="Haridas S."/>
            <person name="Pangalinan J."/>
            <person name="Salamov A.A."/>
            <person name="Simmons B.A."/>
            <person name="Magnuson J.K."/>
            <person name="Chen J."/>
            <person name="Drula E."/>
            <person name="Henrissat B."/>
            <person name="Wiebenga A."/>
            <person name="Lubbers R.J."/>
            <person name="Gomes A.C."/>
            <person name="Macurrencykelacurrency M.R."/>
            <person name="Stajich J."/>
            <person name="Grigoriev I.V."/>
            <person name="Mortensen U.H."/>
            <person name="De Vries R.P."/>
            <person name="Baker S.E."/>
            <person name="Andersen M.R."/>
        </authorList>
    </citation>
    <scope>NUCLEOTIDE SEQUENCE [LARGE SCALE GENOMIC DNA]</scope>
    <source>
        <strain evidence="1 2">CBS 449.75</strain>
    </source>
</reference>
<dbReference type="RefSeq" id="XP_070889730.1">
    <property type="nucleotide sequence ID" value="XM_071026200.1"/>
</dbReference>
<name>A0ABR4M1R1_9EURO</name>
<evidence type="ECO:0000313" key="2">
    <source>
        <dbReference type="Proteomes" id="UP001610432"/>
    </source>
</evidence>
<dbReference type="GeneID" id="98141272"/>
<gene>
    <name evidence="1" type="ORF">BJX67DRAFT_246486</name>
</gene>
<comment type="caution">
    <text evidence="1">The sequence shown here is derived from an EMBL/GenBank/DDBJ whole genome shotgun (WGS) entry which is preliminary data.</text>
</comment>
<organism evidence="1 2">
    <name type="scientific">Aspergillus lucknowensis</name>
    <dbReference type="NCBI Taxonomy" id="176173"/>
    <lineage>
        <taxon>Eukaryota</taxon>
        <taxon>Fungi</taxon>
        <taxon>Dikarya</taxon>
        <taxon>Ascomycota</taxon>
        <taxon>Pezizomycotina</taxon>
        <taxon>Eurotiomycetes</taxon>
        <taxon>Eurotiomycetidae</taxon>
        <taxon>Eurotiales</taxon>
        <taxon>Aspergillaceae</taxon>
        <taxon>Aspergillus</taxon>
        <taxon>Aspergillus subgen. Nidulantes</taxon>
    </lineage>
</organism>
<accession>A0ABR4M1R1</accession>
<evidence type="ECO:0000313" key="1">
    <source>
        <dbReference type="EMBL" id="KAL2870751.1"/>
    </source>
</evidence>
<protein>
    <submittedName>
        <fullName evidence="1">Uncharacterized protein</fullName>
    </submittedName>
</protein>
<keyword evidence="2" id="KW-1185">Reference proteome</keyword>
<proteinExistence type="predicted"/>
<dbReference type="Proteomes" id="UP001610432">
    <property type="component" value="Unassembled WGS sequence"/>
</dbReference>
<sequence>MDSICSVLESISEDDIRVQWLEVSLAVCSRIMFVNSTAFIHKGLGEQILRMQDILTAIDNGSTSKRLYVPRRYLGHLLRRLETGAQLPPARQPKLQQNEIVSFAPPQESPGGRHDNDHTDFSSIQILPTVDEILSAEAEYLPERDPSRWQLSGLAGLLDRNFRLLREDSVGQLRDAVRQAI</sequence>
<dbReference type="EMBL" id="JBFXLQ010000005">
    <property type="protein sequence ID" value="KAL2870751.1"/>
    <property type="molecule type" value="Genomic_DNA"/>
</dbReference>